<dbReference type="AlphaFoldDB" id="A0AAF0DXR9"/>
<evidence type="ECO:0000313" key="2">
    <source>
        <dbReference type="Proteomes" id="UP001216638"/>
    </source>
</evidence>
<proteinExistence type="predicted"/>
<dbReference type="Pfam" id="PF04628">
    <property type="entry name" value="Sedlin_N"/>
    <property type="match status" value="1"/>
</dbReference>
<dbReference type="Gene3D" id="3.30.450.70">
    <property type="match status" value="1"/>
</dbReference>
<dbReference type="SUPFAM" id="SSF64356">
    <property type="entry name" value="SNARE-like"/>
    <property type="match status" value="1"/>
</dbReference>
<protein>
    <submittedName>
        <fullName evidence="1">TRAPP subunit</fullName>
    </submittedName>
</protein>
<reference evidence="1" key="1">
    <citation type="submission" date="2023-03" db="EMBL/GenBank/DDBJ databases">
        <title>Mating type loci evolution in Malassezia.</title>
        <authorList>
            <person name="Coelho M.A."/>
        </authorList>
    </citation>
    <scope>NUCLEOTIDE SEQUENCE</scope>
    <source>
        <strain evidence="1">CBS 14135</strain>
    </source>
</reference>
<dbReference type="PANTHER" id="PTHR12403">
    <property type="entry name" value="TRAFFICKING PROTEIN PARTICLE COMPLEX SUBUNIT 2"/>
    <property type="match status" value="1"/>
</dbReference>
<keyword evidence="2" id="KW-1185">Reference proteome</keyword>
<dbReference type="InterPro" id="IPR006722">
    <property type="entry name" value="Sedlin"/>
</dbReference>
<dbReference type="CDD" id="cd14825">
    <property type="entry name" value="TRAPPC2_sedlin"/>
    <property type="match status" value="1"/>
</dbReference>
<dbReference type="Proteomes" id="UP001216638">
    <property type="component" value="Chromosome 3"/>
</dbReference>
<organism evidence="1 2">
    <name type="scientific">Malassezia brasiliensis</name>
    <dbReference type="NCBI Taxonomy" id="1821822"/>
    <lineage>
        <taxon>Eukaryota</taxon>
        <taxon>Fungi</taxon>
        <taxon>Dikarya</taxon>
        <taxon>Basidiomycota</taxon>
        <taxon>Ustilaginomycotina</taxon>
        <taxon>Malasseziomycetes</taxon>
        <taxon>Malasseziales</taxon>
        <taxon>Malasseziaceae</taxon>
        <taxon>Malassezia</taxon>
    </lineage>
</organism>
<accession>A0AAF0DXR9</accession>
<dbReference type="InterPro" id="IPR011012">
    <property type="entry name" value="Longin-like_dom_sf"/>
</dbReference>
<sequence>MPYYFCIVGTRDNLLYEADLSITATTPTTQAPSNTEQTRNSGIFGFSSAFDAKFIILHEHKHEDGIRNFLMDVWELWVKITMNPFQDLNDPIRSPAFDARLRAAARKHL</sequence>
<dbReference type="GO" id="GO:0005737">
    <property type="term" value="C:cytoplasm"/>
    <property type="evidence" value="ECO:0007669"/>
    <property type="project" value="GOC"/>
</dbReference>
<dbReference type="EMBL" id="CP119953">
    <property type="protein sequence ID" value="WFC95934.1"/>
    <property type="molecule type" value="Genomic_DNA"/>
</dbReference>
<name>A0AAF0DXR9_9BASI</name>
<evidence type="ECO:0000313" key="1">
    <source>
        <dbReference type="EMBL" id="WFC95934.1"/>
    </source>
</evidence>
<dbReference type="GO" id="GO:0006888">
    <property type="term" value="P:endoplasmic reticulum to Golgi vesicle-mediated transport"/>
    <property type="evidence" value="ECO:0007669"/>
    <property type="project" value="InterPro"/>
</dbReference>
<gene>
    <name evidence="1" type="primary">TRS20</name>
    <name evidence="1" type="ORF">MBRA1_002589</name>
</gene>